<evidence type="ECO:0000256" key="1">
    <source>
        <dbReference type="SAM" id="SignalP"/>
    </source>
</evidence>
<dbReference type="Proteomes" id="UP000887563">
    <property type="component" value="Unplaced"/>
</dbReference>
<keyword evidence="1" id="KW-0732">Signal</keyword>
<protein>
    <submittedName>
        <fullName evidence="3">Uncharacterized protein</fullName>
    </submittedName>
</protein>
<keyword evidence="2" id="KW-1185">Reference proteome</keyword>
<dbReference type="AlphaFoldDB" id="A0A914MI06"/>
<dbReference type="WBParaSite" id="Minc3s01518g24443">
    <property type="protein sequence ID" value="Minc3s01518g24443"/>
    <property type="gene ID" value="Minc3s01518g24443"/>
</dbReference>
<feature type="chain" id="PRO_5036940909" evidence="1">
    <location>
        <begin position="19"/>
        <end position="149"/>
    </location>
</feature>
<accession>A0A914MI06</accession>
<proteinExistence type="predicted"/>
<feature type="signal peptide" evidence="1">
    <location>
        <begin position="1"/>
        <end position="18"/>
    </location>
</feature>
<reference evidence="3" key="1">
    <citation type="submission" date="2022-11" db="UniProtKB">
        <authorList>
            <consortium name="WormBaseParasite"/>
        </authorList>
    </citation>
    <scope>IDENTIFICATION</scope>
</reference>
<evidence type="ECO:0000313" key="3">
    <source>
        <dbReference type="WBParaSite" id="Minc3s01518g24443"/>
    </source>
</evidence>
<organism evidence="2 3">
    <name type="scientific">Meloidogyne incognita</name>
    <name type="common">Southern root-knot nematode worm</name>
    <name type="synonym">Oxyuris incognita</name>
    <dbReference type="NCBI Taxonomy" id="6306"/>
    <lineage>
        <taxon>Eukaryota</taxon>
        <taxon>Metazoa</taxon>
        <taxon>Ecdysozoa</taxon>
        <taxon>Nematoda</taxon>
        <taxon>Chromadorea</taxon>
        <taxon>Rhabditida</taxon>
        <taxon>Tylenchina</taxon>
        <taxon>Tylenchomorpha</taxon>
        <taxon>Tylenchoidea</taxon>
        <taxon>Meloidogynidae</taxon>
        <taxon>Meloidogyninae</taxon>
        <taxon>Meloidogyne</taxon>
        <taxon>Meloidogyne incognita group</taxon>
    </lineage>
</organism>
<sequence length="149" mass="16741">MFILTIFLFTYLISLCDSSTVDVVKCKQVFGSDEKYRYGCECFSDMRTCKSSLINLQTCPKDATADNVFKNKKDCEMMYSECSTAEENSCKAGMCECFITMIDCFSQRKCLSNLSVTNKKSRSIGVIAGFSGVIEGNFDENPTELKKED</sequence>
<evidence type="ECO:0000313" key="2">
    <source>
        <dbReference type="Proteomes" id="UP000887563"/>
    </source>
</evidence>
<name>A0A914MI06_MELIC</name>